<dbReference type="OrthoDB" id="2676076at2759"/>
<dbReference type="GeneID" id="64636906"/>
<dbReference type="RefSeq" id="XP_041199963.1">
    <property type="nucleotide sequence ID" value="XM_041342890.1"/>
</dbReference>
<proteinExistence type="predicted"/>
<evidence type="ECO:0000256" key="2">
    <source>
        <dbReference type="SAM" id="MobiDB-lite"/>
    </source>
</evidence>
<evidence type="ECO:0000313" key="4">
    <source>
        <dbReference type="Proteomes" id="UP000807769"/>
    </source>
</evidence>
<organism evidence="3 4">
    <name type="scientific">Suillus subaureus</name>
    <dbReference type="NCBI Taxonomy" id="48587"/>
    <lineage>
        <taxon>Eukaryota</taxon>
        <taxon>Fungi</taxon>
        <taxon>Dikarya</taxon>
        <taxon>Basidiomycota</taxon>
        <taxon>Agaricomycotina</taxon>
        <taxon>Agaricomycetes</taxon>
        <taxon>Agaricomycetidae</taxon>
        <taxon>Boletales</taxon>
        <taxon>Suillineae</taxon>
        <taxon>Suillaceae</taxon>
        <taxon>Suillus</taxon>
    </lineage>
</organism>
<feature type="region of interest" description="Disordered" evidence="2">
    <location>
        <begin position="165"/>
        <end position="184"/>
    </location>
</feature>
<keyword evidence="4" id="KW-1185">Reference proteome</keyword>
<gene>
    <name evidence="3" type="ORF">BJ212DRAFT_31327</name>
</gene>
<protein>
    <submittedName>
        <fullName evidence="3">Uncharacterized protein</fullName>
    </submittedName>
</protein>
<feature type="coiled-coil region" evidence="1">
    <location>
        <begin position="109"/>
        <end position="136"/>
    </location>
</feature>
<evidence type="ECO:0000256" key="1">
    <source>
        <dbReference type="SAM" id="Coils"/>
    </source>
</evidence>
<name>A0A9P7EPT0_9AGAM</name>
<reference evidence="3" key="1">
    <citation type="journal article" date="2020" name="New Phytol.">
        <title>Comparative genomics reveals dynamic genome evolution in host specialist ectomycorrhizal fungi.</title>
        <authorList>
            <person name="Lofgren L.A."/>
            <person name="Nguyen N.H."/>
            <person name="Vilgalys R."/>
            <person name="Ruytinx J."/>
            <person name="Liao H.L."/>
            <person name="Branco S."/>
            <person name="Kuo A."/>
            <person name="LaButti K."/>
            <person name="Lipzen A."/>
            <person name="Andreopoulos W."/>
            <person name="Pangilinan J."/>
            <person name="Riley R."/>
            <person name="Hundley H."/>
            <person name="Na H."/>
            <person name="Barry K."/>
            <person name="Grigoriev I.V."/>
            <person name="Stajich J.E."/>
            <person name="Kennedy P.G."/>
        </authorList>
    </citation>
    <scope>NUCLEOTIDE SEQUENCE</scope>
    <source>
        <strain evidence="3">MN1</strain>
    </source>
</reference>
<accession>A0A9P7EPT0</accession>
<feature type="region of interest" description="Disordered" evidence="2">
    <location>
        <begin position="192"/>
        <end position="213"/>
    </location>
</feature>
<dbReference type="EMBL" id="JABBWG010000001">
    <property type="protein sequence ID" value="KAG1827116.1"/>
    <property type="molecule type" value="Genomic_DNA"/>
</dbReference>
<dbReference type="Proteomes" id="UP000807769">
    <property type="component" value="Unassembled WGS sequence"/>
</dbReference>
<sequence length="273" mass="30327">MKIGHLQDLAHILEPKRGMSTRSMSSSMPLQVVQMVDLQRSSVVGPPSNGLSRKEPMRIEKCASNGKVYLTNKPKFSVELLPDSHNPAKKAAGSQAVSNNVQSGLQKQLRQALAENEKLRVVNAKLEKDNEILEDKMCTIQRRNVELMTMAKSFRAQSRKTRDSLDALGQGPVNHPFASAPPIHRHQEGRGSLTGVRSCTAVPPTQPRFLTRPMDRSSSTIIGTQTQETGHSFRIEHQSAGRRHLPIQNMPHHELEMEGPCMDTTQQSYAPSE</sequence>
<dbReference type="AlphaFoldDB" id="A0A9P7EPT0"/>
<comment type="caution">
    <text evidence="3">The sequence shown here is derived from an EMBL/GenBank/DDBJ whole genome shotgun (WGS) entry which is preliminary data.</text>
</comment>
<evidence type="ECO:0000313" key="3">
    <source>
        <dbReference type="EMBL" id="KAG1827116.1"/>
    </source>
</evidence>
<keyword evidence="1" id="KW-0175">Coiled coil</keyword>